<feature type="transmembrane region" description="Helical" evidence="10">
    <location>
        <begin position="588"/>
        <end position="608"/>
    </location>
</feature>
<sequence length="623" mass="72541">MNLIQILLVISIYLLISVLKVYSLSKHRHSFFLDDEALNWFDQDAIQTIGDQKVRILNFTGVKEWKVLIPLEELLKSRSNLKLPVMNDNNEWKIRVQIVPRNRPRPPYPFNIIPATGIHVGFSVGNNSFESLDHKNPDFNTVCKYLDALFGFFNCDDDEQFPKGMFIVNLKNSISLPRGNFYHYSNFPTLHHHYYQHHQIPTRISILGEMLMNKKIKDYLVLDFELKFNENNSKENSSKILMTELRIVEISKNQDIEISKEKKENDESDEEKVEIGIFGPQIDEESFIGGRIIIGKNNDKNNKNNKNIVPSMIKVIPRTLSTDLFYFNFSINHNQGFHPKFNTSITLLKPLPIQKSQENCQLYLLHTFPNSFYVDIYHLNELYPEKFIKVWGEKDLEIPVGFSSSSSSSPLKWGSLVLVNENIFERNNNNNDDNNNNNNNNNNDNNNNTNSEFILPVHMRYHQAVPENDQKTHKIIESSRPMVVCACDDEFNDDDDDDDKFDKFVNNNNNNNNNNSNNEKSAHHLFSPTPLPFSLIFPSNIKLLYILSKERDNNNNNNNNKNINYNYNNNINNYLVKIPVGKLSHLQLIEVWTVFITIASSLWIILVINQQRSVVQYYNDKLD</sequence>
<comment type="caution">
    <text evidence="12">The sequence shown here is derived from an EMBL/GenBank/DDBJ whole genome shotgun (WGS) entry which is preliminary data.</text>
</comment>
<comment type="pathway">
    <text evidence="2 10">Glycolipid biosynthesis; glycosylphosphatidylinositol-anchor biosynthesis.</text>
</comment>
<dbReference type="EMBL" id="PQFF01000206">
    <property type="protein sequence ID" value="RHZ74525.1"/>
    <property type="molecule type" value="Genomic_DNA"/>
</dbReference>
<comment type="caution">
    <text evidence="10">Lacks conserved residue(s) required for the propagation of feature annotation.</text>
</comment>
<evidence type="ECO:0000256" key="8">
    <source>
        <dbReference type="ARBA" id="ARBA00023136"/>
    </source>
</evidence>
<feature type="region of interest" description="Disordered" evidence="11">
    <location>
        <begin position="426"/>
        <end position="451"/>
    </location>
</feature>
<dbReference type="SMART" id="SM00780">
    <property type="entry name" value="PIG-X"/>
    <property type="match status" value="1"/>
</dbReference>
<evidence type="ECO:0000313" key="13">
    <source>
        <dbReference type="Proteomes" id="UP000266861"/>
    </source>
</evidence>
<reference evidence="12 13" key="1">
    <citation type="submission" date="2018-08" db="EMBL/GenBank/DDBJ databases">
        <title>Genome and evolution of the arbuscular mycorrhizal fungus Diversispora epigaea (formerly Glomus versiforme) and its bacterial endosymbionts.</title>
        <authorList>
            <person name="Sun X."/>
            <person name="Fei Z."/>
            <person name="Harrison M."/>
        </authorList>
    </citation>
    <scope>NUCLEOTIDE SEQUENCE [LARGE SCALE GENOMIC DNA]</scope>
    <source>
        <strain evidence="12 13">IT104</strain>
    </source>
</reference>
<dbReference type="AlphaFoldDB" id="A0A397IFJ0"/>
<organism evidence="12 13">
    <name type="scientific">Diversispora epigaea</name>
    <dbReference type="NCBI Taxonomy" id="1348612"/>
    <lineage>
        <taxon>Eukaryota</taxon>
        <taxon>Fungi</taxon>
        <taxon>Fungi incertae sedis</taxon>
        <taxon>Mucoromycota</taxon>
        <taxon>Glomeromycotina</taxon>
        <taxon>Glomeromycetes</taxon>
        <taxon>Diversisporales</taxon>
        <taxon>Diversisporaceae</taxon>
        <taxon>Diversispora</taxon>
    </lineage>
</organism>
<accession>A0A397IFJ0</accession>
<keyword evidence="5 10" id="KW-0812">Transmembrane</keyword>
<dbReference type="Pfam" id="PF08320">
    <property type="entry name" value="PIG-X"/>
    <property type="match status" value="1"/>
</dbReference>
<evidence type="ECO:0000313" key="12">
    <source>
        <dbReference type="EMBL" id="RHZ74525.1"/>
    </source>
</evidence>
<feature type="region of interest" description="Disordered" evidence="11">
    <location>
        <begin position="498"/>
        <end position="523"/>
    </location>
</feature>
<keyword evidence="13" id="KW-1185">Reference proteome</keyword>
<keyword evidence="7 10" id="KW-1133">Transmembrane helix</keyword>
<evidence type="ECO:0000256" key="11">
    <source>
        <dbReference type="SAM" id="MobiDB-lite"/>
    </source>
</evidence>
<keyword evidence="4 10" id="KW-0337">GPI-anchor biosynthesis</keyword>
<dbReference type="UniPathway" id="UPA00196"/>
<evidence type="ECO:0000256" key="4">
    <source>
        <dbReference type="ARBA" id="ARBA00022502"/>
    </source>
</evidence>
<dbReference type="STRING" id="1348612.A0A397IFJ0"/>
<keyword evidence="9" id="KW-0325">Glycoprotein</keyword>
<evidence type="ECO:0000256" key="6">
    <source>
        <dbReference type="ARBA" id="ARBA00022824"/>
    </source>
</evidence>
<comment type="similarity">
    <text evidence="3 10">Belongs to the PIGX family.</text>
</comment>
<dbReference type="PANTHER" id="PTHR28650:SF1">
    <property type="entry name" value="PHOSPHATIDYLINOSITOL-GLYCAN BIOSYNTHESIS CLASS X PROTEIN"/>
    <property type="match status" value="1"/>
</dbReference>
<evidence type="ECO:0000256" key="1">
    <source>
        <dbReference type="ARBA" id="ARBA00004389"/>
    </source>
</evidence>
<name>A0A397IFJ0_9GLOM</name>
<evidence type="ECO:0000256" key="3">
    <source>
        <dbReference type="ARBA" id="ARBA00010345"/>
    </source>
</evidence>
<gene>
    <name evidence="12" type="ORF">Glove_221g68</name>
</gene>
<evidence type="ECO:0000256" key="9">
    <source>
        <dbReference type="ARBA" id="ARBA00023180"/>
    </source>
</evidence>
<proteinExistence type="inferred from homology"/>
<dbReference type="OrthoDB" id="5546453at2759"/>
<feature type="compositionally biased region" description="Low complexity" evidence="11">
    <location>
        <begin position="427"/>
        <end position="448"/>
    </location>
</feature>
<keyword evidence="6 10" id="KW-0256">Endoplasmic reticulum</keyword>
<evidence type="ECO:0000256" key="10">
    <source>
        <dbReference type="RuleBase" id="RU366056"/>
    </source>
</evidence>
<comment type="subcellular location">
    <subcellularLocation>
        <location evidence="1 10">Endoplasmic reticulum membrane</location>
        <topology evidence="1 10">Single-pass membrane protein</topology>
    </subcellularLocation>
</comment>
<dbReference type="Proteomes" id="UP000266861">
    <property type="component" value="Unassembled WGS sequence"/>
</dbReference>
<dbReference type="GO" id="GO:0005789">
    <property type="term" value="C:endoplasmic reticulum membrane"/>
    <property type="evidence" value="ECO:0007669"/>
    <property type="project" value="UniProtKB-SubCell"/>
</dbReference>
<protein>
    <recommendedName>
        <fullName evidence="10">Protein PBN1</fullName>
    </recommendedName>
</protein>
<evidence type="ECO:0000256" key="5">
    <source>
        <dbReference type="ARBA" id="ARBA00022692"/>
    </source>
</evidence>
<evidence type="ECO:0000256" key="2">
    <source>
        <dbReference type="ARBA" id="ARBA00004687"/>
    </source>
</evidence>
<dbReference type="InterPro" id="IPR013233">
    <property type="entry name" value="PIG-X/PBN1"/>
</dbReference>
<feature type="compositionally biased region" description="Low complexity" evidence="11">
    <location>
        <begin position="504"/>
        <end position="519"/>
    </location>
</feature>
<evidence type="ECO:0000256" key="7">
    <source>
        <dbReference type="ARBA" id="ARBA00022989"/>
    </source>
</evidence>
<feature type="transmembrane region" description="Helical" evidence="10">
    <location>
        <begin position="6"/>
        <end position="23"/>
    </location>
</feature>
<dbReference type="PANTHER" id="PTHR28650">
    <property type="entry name" value="PHOSPHATIDYLINOSITOL-GLYCAN BIOSYNTHESIS CLASS X PROTEIN"/>
    <property type="match status" value="1"/>
</dbReference>
<keyword evidence="8 10" id="KW-0472">Membrane</keyword>
<dbReference type="InterPro" id="IPR040039">
    <property type="entry name" value="PIGX"/>
</dbReference>
<dbReference type="GO" id="GO:0006506">
    <property type="term" value="P:GPI anchor biosynthetic process"/>
    <property type="evidence" value="ECO:0007669"/>
    <property type="project" value="UniProtKB-UniPathway"/>
</dbReference>
<comment type="function">
    <text evidence="10">Required for proper folding and/or the stability of a subset of proteins in the endoplasmic reticulum. Component of glycosylphosphatidylinositol-mannosyltransferase 1 which transfers the first of the 4 mannoses in the GPI-anchor precursors during GPI-anchor biosynthesis. Probably acts by stabilizing the mannosyltransferase GPI14.</text>
</comment>